<evidence type="ECO:0000256" key="2">
    <source>
        <dbReference type="ARBA" id="ARBA00022801"/>
    </source>
</evidence>
<dbReference type="SUPFAM" id="SSF74650">
    <property type="entry name" value="Galactose mutarotase-like"/>
    <property type="match status" value="1"/>
</dbReference>
<dbReference type="PANTHER" id="PTHR22762:SF120">
    <property type="entry name" value="HETEROGLYCAN GLUCOSIDASE 1"/>
    <property type="match status" value="1"/>
</dbReference>
<keyword evidence="2 4" id="KW-0378">Hydrolase</keyword>
<reference evidence="9" key="1">
    <citation type="journal article" date="2019" name="Int. J. Syst. Evol. Microbiol.">
        <title>The Global Catalogue of Microorganisms (GCM) 10K type strain sequencing project: providing services to taxonomists for standard genome sequencing and annotation.</title>
        <authorList>
            <consortium name="The Broad Institute Genomics Platform"/>
            <consortium name="The Broad Institute Genome Sequencing Center for Infectious Disease"/>
            <person name="Wu L."/>
            <person name="Ma J."/>
        </authorList>
    </citation>
    <scope>NUCLEOTIDE SEQUENCE [LARGE SCALE GENOMIC DNA]</scope>
    <source>
        <strain evidence="9">CGMCC 4.7241</strain>
    </source>
</reference>
<comment type="similarity">
    <text evidence="1 4">Belongs to the glycosyl hydrolase 31 family.</text>
</comment>
<evidence type="ECO:0000256" key="1">
    <source>
        <dbReference type="ARBA" id="ARBA00007806"/>
    </source>
</evidence>
<evidence type="ECO:0000259" key="5">
    <source>
        <dbReference type="Pfam" id="PF01055"/>
    </source>
</evidence>
<evidence type="ECO:0000313" key="8">
    <source>
        <dbReference type="EMBL" id="MFC3765567.1"/>
    </source>
</evidence>
<dbReference type="Proteomes" id="UP001595699">
    <property type="component" value="Unassembled WGS sequence"/>
</dbReference>
<dbReference type="Gene3D" id="3.20.20.80">
    <property type="entry name" value="Glycosidases"/>
    <property type="match status" value="1"/>
</dbReference>
<keyword evidence="3 4" id="KW-0326">Glycosidase</keyword>
<evidence type="ECO:0000259" key="7">
    <source>
        <dbReference type="Pfam" id="PF21365"/>
    </source>
</evidence>
<feature type="domain" description="Glycosyl hydrolase family 31 C-terminal" evidence="7">
    <location>
        <begin position="632"/>
        <end position="718"/>
    </location>
</feature>
<dbReference type="RefSeq" id="WP_307782312.1">
    <property type="nucleotide sequence ID" value="NZ_JAFBCM010000001.1"/>
</dbReference>
<dbReference type="InterPro" id="IPR048395">
    <property type="entry name" value="Glyco_hydro_31_C"/>
</dbReference>
<dbReference type="EMBL" id="JBHRZH010000041">
    <property type="protein sequence ID" value="MFC3765567.1"/>
    <property type="molecule type" value="Genomic_DNA"/>
</dbReference>
<name>A0ABV7YLQ7_9ACTN</name>
<dbReference type="Gene3D" id="2.60.40.1180">
    <property type="entry name" value="Golgi alpha-mannosidase II"/>
    <property type="match status" value="1"/>
</dbReference>
<protein>
    <submittedName>
        <fullName evidence="8">Glycoside hydrolase family 31 protein</fullName>
    </submittedName>
</protein>
<dbReference type="PANTHER" id="PTHR22762">
    <property type="entry name" value="ALPHA-GLUCOSIDASE"/>
    <property type="match status" value="1"/>
</dbReference>
<dbReference type="Pfam" id="PF13802">
    <property type="entry name" value="Gal_mutarotas_2"/>
    <property type="match status" value="1"/>
</dbReference>
<dbReference type="InterPro" id="IPR000322">
    <property type="entry name" value="Glyco_hydro_31_TIM"/>
</dbReference>
<keyword evidence="9" id="KW-1185">Reference proteome</keyword>
<dbReference type="GO" id="GO:0016787">
    <property type="term" value="F:hydrolase activity"/>
    <property type="evidence" value="ECO:0007669"/>
    <property type="project" value="UniProtKB-KW"/>
</dbReference>
<organism evidence="8 9">
    <name type="scientific">Tenggerimyces flavus</name>
    <dbReference type="NCBI Taxonomy" id="1708749"/>
    <lineage>
        <taxon>Bacteria</taxon>
        <taxon>Bacillati</taxon>
        <taxon>Actinomycetota</taxon>
        <taxon>Actinomycetes</taxon>
        <taxon>Propionibacteriales</taxon>
        <taxon>Nocardioidaceae</taxon>
        <taxon>Tenggerimyces</taxon>
    </lineage>
</organism>
<dbReference type="SUPFAM" id="SSF51445">
    <property type="entry name" value="(Trans)glycosidases"/>
    <property type="match status" value="1"/>
</dbReference>
<dbReference type="PROSITE" id="PS00129">
    <property type="entry name" value="GLYCOSYL_HYDROL_F31_1"/>
    <property type="match status" value="1"/>
</dbReference>
<dbReference type="InterPro" id="IPR030458">
    <property type="entry name" value="Glyco_hydro_31_AS"/>
</dbReference>
<dbReference type="CDD" id="cd14752">
    <property type="entry name" value="GH31_N"/>
    <property type="match status" value="1"/>
</dbReference>
<dbReference type="InterPro" id="IPR025887">
    <property type="entry name" value="Glyco_hydro_31_N_dom"/>
</dbReference>
<dbReference type="CDD" id="cd06604">
    <property type="entry name" value="GH31_glucosidase_II_MalA"/>
    <property type="match status" value="1"/>
</dbReference>
<sequence length="792" mass="86585">MATPSLTGWWRHIRLRAHEGVFDRARGLLKSAMLVGWANSAKAIIYTFHRARLDRRLKSSPVSSRAPGAFVSAEPSPGGATFTYANATLEVRFLAGGGVFLAWDGAQPMPSYALASSDHDGAEPAPDETSVLAGPHEDGDCWSVTAGGVVVTVDRSGAVAIRTADGKPLRYDPPPRWDGNDWEHRSVLESDAAVLGLGGRSAPLDRKGRTYRLWNSDPGGTYTIGDDPLSLSIPLYLVVSDGGCHGAFYDNTHDGTVSVGADEVTFALTGGPLRYYVFPGTPAEVLDRYTQLTGRPAVPPRWALGYHQCRWGYGSEAAVRGVVDQFAEHELPLSGIWLDIDHLVDRAPFAVDETRYPDLGGFAKDMLEREIHTVVIADPGLIRKRGNPTYDSGRRADVFCRDVRGQIAWGVVWPGWTVFPDFTAPRARKWWSDLYEGYLEQGIAGFWHDMNEPSTFVVTGDGTLPLSTKHDLEGRGGDHREAHNVYGLTMNRAGFEGVSRLRPGRRPYMISRSGYAGLQRYAGTWTGDIGTSWEGLAISLSFTLGLGLSGMPYSGPDIGGFDQHPEDELYVRWFQLAAYLPFFRVHCAAALPFREPWAFGPTVLSQIKPALLERYELLPYWYTLAFEAGASGAPYVRPMLWEHPDDAAMRWVDDQFMLGSSVLVAPVLENGARERTVWLPTGRWYDRSTQQAYDGPGPVTVAAEVDRIPVFVRGGSVLPVTLDGVLTLEAYLPGAADADVPGGTLVADEGDGVAEPVRETFRIEIGADGARSVSYEGPASELPYPVRWVGSY</sequence>
<gene>
    <name evidence="8" type="ORF">ACFOUW_32365</name>
</gene>
<dbReference type="Pfam" id="PF21365">
    <property type="entry name" value="Glyco_hydro_31_3rd"/>
    <property type="match status" value="1"/>
</dbReference>
<evidence type="ECO:0000313" key="9">
    <source>
        <dbReference type="Proteomes" id="UP001595699"/>
    </source>
</evidence>
<accession>A0ABV7YLQ7</accession>
<dbReference type="Gene3D" id="2.60.40.1760">
    <property type="entry name" value="glycosyl hydrolase (family 31)"/>
    <property type="match status" value="1"/>
</dbReference>
<evidence type="ECO:0000256" key="4">
    <source>
        <dbReference type="RuleBase" id="RU361185"/>
    </source>
</evidence>
<feature type="domain" description="Glycoside hydrolase family 31 TIM barrel" evidence="5">
    <location>
        <begin position="296"/>
        <end position="624"/>
    </location>
</feature>
<dbReference type="InterPro" id="IPR013780">
    <property type="entry name" value="Glyco_hydro_b"/>
</dbReference>
<evidence type="ECO:0000256" key="3">
    <source>
        <dbReference type="ARBA" id="ARBA00023295"/>
    </source>
</evidence>
<dbReference type="InterPro" id="IPR011013">
    <property type="entry name" value="Gal_mutarotase_sf_dom"/>
</dbReference>
<dbReference type="InterPro" id="IPR017853">
    <property type="entry name" value="GH"/>
</dbReference>
<evidence type="ECO:0000259" key="6">
    <source>
        <dbReference type="Pfam" id="PF13802"/>
    </source>
</evidence>
<comment type="caution">
    <text evidence="8">The sequence shown here is derived from an EMBL/GenBank/DDBJ whole genome shotgun (WGS) entry which is preliminary data.</text>
</comment>
<dbReference type="SUPFAM" id="SSF51011">
    <property type="entry name" value="Glycosyl hydrolase domain"/>
    <property type="match status" value="1"/>
</dbReference>
<dbReference type="Pfam" id="PF01055">
    <property type="entry name" value="Glyco_hydro_31_2nd"/>
    <property type="match status" value="1"/>
</dbReference>
<feature type="domain" description="Glycoside hydrolase family 31 N-terminal" evidence="6">
    <location>
        <begin position="107"/>
        <end position="257"/>
    </location>
</feature>
<proteinExistence type="inferred from homology"/>